<accession>A0ABD0KAM0</accession>
<dbReference type="GO" id="GO:0005634">
    <property type="term" value="C:nucleus"/>
    <property type="evidence" value="ECO:0007669"/>
    <property type="project" value="UniProtKB-SubCell"/>
</dbReference>
<feature type="region of interest" description="Disordered" evidence="17">
    <location>
        <begin position="1454"/>
        <end position="1626"/>
    </location>
</feature>
<feature type="compositionally biased region" description="Low complexity" evidence="17">
    <location>
        <begin position="1592"/>
        <end position="1612"/>
    </location>
</feature>
<feature type="region of interest" description="Disordered" evidence="17">
    <location>
        <begin position="962"/>
        <end position="1012"/>
    </location>
</feature>
<feature type="compositionally biased region" description="Basic residues" evidence="17">
    <location>
        <begin position="377"/>
        <end position="386"/>
    </location>
</feature>
<dbReference type="PANTHER" id="PTHR10694:SF129">
    <property type="entry name" value="LYSINE-SPECIFIC DEMETHYLASE 4B-RELATED"/>
    <property type="match status" value="1"/>
</dbReference>
<keyword evidence="6" id="KW-0677">Repeat</keyword>
<dbReference type="EMBL" id="JACVVK020000216">
    <property type="protein sequence ID" value="KAK7484082.1"/>
    <property type="molecule type" value="Genomic_DNA"/>
</dbReference>
<feature type="region of interest" description="Disordered" evidence="17">
    <location>
        <begin position="862"/>
        <end position="903"/>
    </location>
</feature>
<dbReference type="Proteomes" id="UP001519460">
    <property type="component" value="Unassembled WGS sequence"/>
</dbReference>
<gene>
    <name evidence="21" type="ORF">BaRGS_00024694</name>
</gene>
<keyword evidence="11" id="KW-0560">Oxidoreductase</keyword>
<dbReference type="SMART" id="SM00545">
    <property type="entry name" value="JmjN"/>
    <property type="match status" value="1"/>
</dbReference>
<feature type="region of interest" description="Disordered" evidence="17">
    <location>
        <begin position="330"/>
        <end position="522"/>
    </location>
</feature>
<feature type="compositionally biased region" description="Low complexity" evidence="17">
    <location>
        <begin position="1558"/>
        <end position="1578"/>
    </location>
</feature>
<evidence type="ECO:0000256" key="2">
    <source>
        <dbReference type="ARBA" id="ARBA00004123"/>
    </source>
</evidence>
<keyword evidence="12" id="KW-0408">Iron</keyword>
<dbReference type="SMART" id="SM00333">
    <property type="entry name" value="TUDOR"/>
    <property type="match status" value="2"/>
</dbReference>
<evidence type="ECO:0000256" key="16">
    <source>
        <dbReference type="ARBA" id="ARBA00049349"/>
    </source>
</evidence>
<comment type="cofactor">
    <cofactor evidence="1">
        <name>Fe(2+)</name>
        <dbReference type="ChEBI" id="CHEBI:29033"/>
    </cofactor>
</comment>
<organism evidence="21 22">
    <name type="scientific">Batillaria attramentaria</name>
    <dbReference type="NCBI Taxonomy" id="370345"/>
    <lineage>
        <taxon>Eukaryota</taxon>
        <taxon>Metazoa</taxon>
        <taxon>Spiralia</taxon>
        <taxon>Lophotrochozoa</taxon>
        <taxon>Mollusca</taxon>
        <taxon>Gastropoda</taxon>
        <taxon>Caenogastropoda</taxon>
        <taxon>Sorbeoconcha</taxon>
        <taxon>Cerithioidea</taxon>
        <taxon>Batillariidae</taxon>
        <taxon>Batillaria</taxon>
    </lineage>
</organism>
<feature type="region of interest" description="Disordered" evidence="17">
    <location>
        <begin position="1053"/>
        <end position="1101"/>
    </location>
</feature>
<evidence type="ECO:0000256" key="6">
    <source>
        <dbReference type="ARBA" id="ARBA00022737"/>
    </source>
</evidence>
<evidence type="ECO:0000256" key="8">
    <source>
        <dbReference type="ARBA" id="ARBA00022833"/>
    </source>
</evidence>
<feature type="compositionally biased region" description="Basic and acidic residues" evidence="17">
    <location>
        <begin position="425"/>
        <end position="436"/>
    </location>
</feature>
<dbReference type="CDD" id="cd20392">
    <property type="entry name" value="Tudor_JMJD2_rpt2"/>
    <property type="match status" value="1"/>
</dbReference>
<dbReference type="InterPro" id="IPR003349">
    <property type="entry name" value="JmjN"/>
</dbReference>
<comment type="subcellular location">
    <subcellularLocation>
        <location evidence="2">Nucleus</location>
    </subcellularLocation>
</comment>
<evidence type="ECO:0000256" key="10">
    <source>
        <dbReference type="ARBA" id="ARBA00022964"/>
    </source>
</evidence>
<dbReference type="Gene3D" id="2.60.120.650">
    <property type="entry name" value="Cupin"/>
    <property type="match status" value="1"/>
</dbReference>
<dbReference type="Pfam" id="PF18104">
    <property type="entry name" value="Tudor_2"/>
    <property type="match status" value="2"/>
</dbReference>
<evidence type="ECO:0000313" key="22">
    <source>
        <dbReference type="Proteomes" id="UP001519460"/>
    </source>
</evidence>
<keyword evidence="13" id="KW-0805">Transcription regulation</keyword>
<keyword evidence="7" id="KW-0863">Zinc-finger</keyword>
<dbReference type="CDD" id="cd20391">
    <property type="entry name" value="Tudor_JMJD2_rpt1"/>
    <property type="match status" value="1"/>
</dbReference>
<evidence type="ECO:0000256" key="3">
    <source>
        <dbReference type="ARBA" id="ARBA00009711"/>
    </source>
</evidence>
<dbReference type="InterPro" id="IPR001965">
    <property type="entry name" value="Znf_PHD"/>
</dbReference>
<keyword evidence="15" id="KW-0539">Nucleus</keyword>
<feature type="compositionally biased region" description="Basic residues" evidence="17">
    <location>
        <begin position="415"/>
        <end position="424"/>
    </location>
</feature>
<evidence type="ECO:0000256" key="14">
    <source>
        <dbReference type="ARBA" id="ARBA00023163"/>
    </source>
</evidence>
<feature type="compositionally biased region" description="Polar residues" evidence="17">
    <location>
        <begin position="486"/>
        <end position="495"/>
    </location>
</feature>
<dbReference type="FunFam" id="2.60.120.650:FF:000048">
    <property type="entry name" value="Lysine-specific demethylase 4A"/>
    <property type="match status" value="1"/>
</dbReference>
<dbReference type="Pfam" id="PF02373">
    <property type="entry name" value="JmjC"/>
    <property type="match status" value="1"/>
</dbReference>
<feature type="compositionally biased region" description="Low complexity" evidence="17">
    <location>
        <begin position="1467"/>
        <end position="1478"/>
    </location>
</feature>
<dbReference type="SUPFAM" id="SSF63748">
    <property type="entry name" value="Tudor/PWWP/MBT"/>
    <property type="match status" value="2"/>
</dbReference>
<feature type="compositionally biased region" description="Low complexity" evidence="17">
    <location>
        <begin position="885"/>
        <end position="900"/>
    </location>
</feature>
<evidence type="ECO:0000256" key="17">
    <source>
        <dbReference type="SAM" id="MobiDB-lite"/>
    </source>
</evidence>
<dbReference type="SMART" id="SM00249">
    <property type="entry name" value="PHD"/>
    <property type="match status" value="2"/>
</dbReference>
<feature type="compositionally biased region" description="Low complexity" evidence="17">
    <location>
        <begin position="1527"/>
        <end position="1536"/>
    </location>
</feature>
<evidence type="ECO:0000256" key="7">
    <source>
        <dbReference type="ARBA" id="ARBA00022771"/>
    </source>
</evidence>
<dbReference type="PROSITE" id="PS51184">
    <property type="entry name" value="JMJC"/>
    <property type="match status" value="1"/>
</dbReference>
<feature type="compositionally biased region" description="Basic residues" evidence="17">
    <location>
        <begin position="1067"/>
        <end position="1082"/>
    </location>
</feature>
<keyword evidence="10" id="KW-0223">Dioxygenase</keyword>
<evidence type="ECO:0000259" key="19">
    <source>
        <dbReference type="PROSITE" id="PS51184"/>
    </source>
</evidence>
<dbReference type="PROSITE" id="PS51183">
    <property type="entry name" value="JMJN"/>
    <property type="match status" value="1"/>
</dbReference>
<dbReference type="InterPro" id="IPR034732">
    <property type="entry name" value="EPHD"/>
</dbReference>
<dbReference type="InterPro" id="IPR040477">
    <property type="entry name" value="KDM4-like_Tudor"/>
</dbReference>
<feature type="compositionally biased region" description="Basic and acidic residues" evidence="17">
    <location>
        <begin position="452"/>
        <end position="476"/>
    </location>
</feature>
<comment type="caution">
    <text evidence="21">The sequence shown here is derived from an EMBL/GenBank/DDBJ whole genome shotgun (WGS) entry which is preliminary data.</text>
</comment>
<dbReference type="Gene3D" id="3.10.330.70">
    <property type="match status" value="1"/>
</dbReference>
<dbReference type="GO" id="GO:0140684">
    <property type="term" value="F:histone H3K9me2/H3K9me3 demethylase activity"/>
    <property type="evidence" value="ECO:0007669"/>
    <property type="project" value="UniProtKB-EC"/>
</dbReference>
<feature type="compositionally biased region" description="Pro residues" evidence="17">
    <location>
        <begin position="869"/>
        <end position="879"/>
    </location>
</feature>
<dbReference type="Pfam" id="PF13831">
    <property type="entry name" value="PHD_2"/>
    <property type="match status" value="1"/>
</dbReference>
<dbReference type="InterPro" id="IPR003347">
    <property type="entry name" value="JmjC_dom"/>
</dbReference>
<dbReference type="InterPro" id="IPR002999">
    <property type="entry name" value="Tudor"/>
</dbReference>
<feature type="domain" description="JmjC" evidence="19">
    <location>
        <begin position="141"/>
        <end position="307"/>
    </location>
</feature>
<dbReference type="InterPro" id="IPR019787">
    <property type="entry name" value="Znf_PHD-finger"/>
</dbReference>
<name>A0ABD0KAM0_9CAEN</name>
<feature type="compositionally biased region" description="Low complexity" evidence="17">
    <location>
        <begin position="1088"/>
        <end position="1101"/>
    </location>
</feature>
<dbReference type="PROSITE" id="PS51805">
    <property type="entry name" value="EPHD"/>
    <property type="match status" value="1"/>
</dbReference>
<evidence type="ECO:0000259" key="20">
    <source>
        <dbReference type="PROSITE" id="PS51805"/>
    </source>
</evidence>
<dbReference type="InterPro" id="IPR013083">
    <property type="entry name" value="Znf_RING/FYVE/PHD"/>
</dbReference>
<evidence type="ECO:0000256" key="12">
    <source>
        <dbReference type="ARBA" id="ARBA00023004"/>
    </source>
</evidence>
<feature type="compositionally biased region" description="Low complexity" evidence="17">
    <location>
        <begin position="1498"/>
        <end position="1517"/>
    </location>
</feature>
<proteinExistence type="inferred from homology"/>
<evidence type="ECO:0000259" key="18">
    <source>
        <dbReference type="PROSITE" id="PS51183"/>
    </source>
</evidence>
<dbReference type="PANTHER" id="PTHR10694">
    <property type="entry name" value="LYSINE-SPECIFIC DEMETHYLASE"/>
    <property type="match status" value="1"/>
</dbReference>
<dbReference type="Pfam" id="PF13832">
    <property type="entry name" value="zf-HC5HC2H_2"/>
    <property type="match status" value="1"/>
</dbReference>
<keyword evidence="14" id="KW-0804">Transcription</keyword>
<sequence length="2055" mass="220554">MESSSGGSLVPKIMVFRPTMEEFKDFNKYIAYMESQGAHKAGLAKVIPPPEWVPRKSGYDDLDITIPAPIEQVVQGCQGLYTQYNIQRKAMHVKDFKALANSEKYQTPKHFDYEELERKYWKNATFGNAIYGADISGSITDDDQDIWNINRLGTILDYVAGDYGIKIEGVNTAYLYFGMWKTTFAWHTEDMDLYSINYLHFGAPKSWYAVPPEHGQRLERLAHGFFPGSFQACAAFLRHKMTLISPHILKKYSIPVNKITQEAGEIMITFPYGYHSGYNHGFNCAESTNFATERWIEYGKRCLQCECRKDGVKINMDTFVKRFQPDRFEAWSQGRDNGPHPEGHTVIRRPARNDARKEGEGSVSKRHPPSKQFTKGPKMKKSRAGKKSLDSDDSNQGCDDADDKDFDITSETGGKKKAPKKPREKKAGADGTEKPPSKPKKKKAPAGAESESGEKPKKQQQKQRSEGAADGSEAKPKKSKSKAKSQMTPADQTTPFADAPTKAEISIQTTEKFPLSEELTSPGAKMDFYYNDTKTKAPGKGVQLSKVSYEDEFRRKLAELQAMRQATSADYEQFRKRAATGGAATKHKTEPLASTSVSIGPPPEKIPKLETKREDVKTMNPSVPLLNEQAKTLKHIPLDRISSLAAQVPKGVGIFRLAASMMGGNTAAFPVFQTTPPMLTTQSQTSGASHTVQRVSSGTSVMENGCQASTWTQDSGSNVETGSFATNPLQTLQFINSLNDSQGSVQFPVNSSMGQQQGSQATMNKPISAILQASKERRALLNLTSTGSPVKAVIPLATISQSSQGRGPLSPQQQQQHPVNTSIAQSAPHLLSQLVSQPGTNGTMMSPNTVKGEHDYAAFTYGIPDNGSPQPPVLSPIPSPKHKLSQSPPQLSLSGSQELPTLSPVITTSPESRKARILQGISPLATSTVPSQPDTIKSPNVPTQNLPVSQVLLSPVSVQVQSQMPAVSRPDSTCSTSSQSSGAGSKSPSCSGVRGVAGQMDLSDLTPPPSIKSTDQRILEILAQAQRLQEAKEKQIQQQRLLEDQVRHKLEAETGTGFASTAAPAKKPPKPRAPRPSKSKKKAAQEGPQPGATVVTQQTQQLSVGQPQTIVTNAVNNPSPTNPAQVVTVAGNGNLLSAPTLVQTPTITTLNGNQMMSVSPAVNAGGVVTVVKQQGQVTQMQPAGVQGTMLPGVSPLQPQTQFILQGVAQVVPGTGNTVTYSPPVQTSLLTMSSSPNLVSHNAQQAVTVHAAPLAQSAPQPVTGLVQGLVSVANGSEARQDPGAAQSVSSAQGTLNLVANPQAGSPVASDLSAHGFLAQQSSPAEAASSPILTTNSDVMPGSSKATVANLLRQRQHQKPSQGLTAVTQSSSALFKGLAGTAGTTQPLFINTGGRVVAVTGGNMSIPRQLAPHPAPIVTSSMLGGLVGVSGGVNATAVPGGGPVLGRETSEPPILSRVALNPNTPPPSSSGSSLDSRLGLAPSPEAWPHADPSAAELPISKGNKGSKQQKSAASSSGASKGKKAKKASAEGTAATSGSNSMSSIFCDKSVNLDTLEDKSSSSSSNVNFDSSSKPCEQQPEPKTPKTKRKKQGQAPAATSAAHASKVSPSSARPSSSDEDGTASDSSSTLSFHHPALWAQHLDALWQGQPVNMVAERAYNQAMSHRPPNCAICAFFRRFDIETERGLFNESGLQMTVPQRSFPMIPEMLFAISKDDPTPFCDYSVLEEDGLSPLLTCTNCSVCVHASCYGAGQVDNPDNWKCSRCEAFECCLCVLRGGALKPTTDGNWAHIVCALAVSEVSFEDVRKRSPVNVSLLSAARQKLRCSQCGPVTGVVGQPATCIQCSHGRCTQAFHPTCAYAAGVQFETSDWPYPIYCTCHKHQTNAREKTRQRRLDDLSVGGQVIAKHKNGRFYHATIVDVNRHKLYEVDFDDGSVSDDLLPEDIVGHNCVREGPPPVGKHIQVRWTDGDLYGAVFRGVNNQDEYTIEFEDGSQLYPLRRQELWTDDEELPKHIKSRLSTATERKYTLFYPDQESSARGKRAKKKVDYLAMLGASSMTT</sequence>
<dbReference type="SUPFAM" id="SSF51197">
    <property type="entry name" value="Clavaminate synthase-like"/>
    <property type="match status" value="1"/>
</dbReference>
<keyword evidence="22" id="KW-1185">Reference proteome</keyword>
<dbReference type="Gene3D" id="2.30.30.140">
    <property type="match status" value="1"/>
</dbReference>
<comment type="similarity">
    <text evidence="3">Belongs to the JHDM3 histone demethylase family.</text>
</comment>
<dbReference type="SMART" id="SM00558">
    <property type="entry name" value="JmjC"/>
    <property type="match status" value="1"/>
</dbReference>
<evidence type="ECO:0000256" key="5">
    <source>
        <dbReference type="ARBA" id="ARBA00022723"/>
    </source>
</evidence>
<keyword evidence="8" id="KW-0862">Zinc</keyword>
<protein>
    <recommendedName>
        <fullName evidence="4">[histone H3]-trimethyl-L-lysine(9) demethylase</fullName>
        <ecNumber evidence="4">1.14.11.66</ecNumber>
    </recommendedName>
</protein>
<evidence type="ECO:0000256" key="15">
    <source>
        <dbReference type="ARBA" id="ARBA00023242"/>
    </source>
</evidence>
<feature type="region of interest" description="Disordered" evidence="17">
    <location>
        <begin position="579"/>
        <end position="607"/>
    </location>
</feature>
<evidence type="ECO:0000313" key="21">
    <source>
        <dbReference type="EMBL" id="KAK7484082.1"/>
    </source>
</evidence>
<dbReference type="Pfam" id="PF02375">
    <property type="entry name" value="JmjN"/>
    <property type="match status" value="1"/>
</dbReference>
<dbReference type="FunFam" id="3.10.330.70:FF:000001">
    <property type="entry name" value="Putative lysine-specific demethylase 4a"/>
    <property type="match status" value="1"/>
</dbReference>
<evidence type="ECO:0000256" key="9">
    <source>
        <dbReference type="ARBA" id="ARBA00022853"/>
    </source>
</evidence>
<evidence type="ECO:0000256" key="13">
    <source>
        <dbReference type="ARBA" id="ARBA00023015"/>
    </source>
</evidence>
<dbReference type="Gene3D" id="3.30.40.10">
    <property type="entry name" value="Zinc/RING finger domain, C3HC4 (zinc finger)"/>
    <property type="match status" value="1"/>
</dbReference>
<evidence type="ECO:0000256" key="1">
    <source>
        <dbReference type="ARBA" id="ARBA00001954"/>
    </source>
</evidence>
<feature type="region of interest" description="Disordered" evidence="17">
    <location>
        <begin position="801"/>
        <end position="820"/>
    </location>
</feature>
<dbReference type="GO" id="GO:0008270">
    <property type="term" value="F:zinc ion binding"/>
    <property type="evidence" value="ECO:0007669"/>
    <property type="project" value="UniProtKB-KW"/>
</dbReference>
<feature type="compositionally biased region" description="Basic and acidic residues" evidence="17">
    <location>
        <begin position="337"/>
        <end position="360"/>
    </location>
</feature>
<feature type="domain" description="JmjN" evidence="18">
    <location>
        <begin position="13"/>
        <end position="55"/>
    </location>
</feature>
<dbReference type="EC" id="1.14.11.66" evidence="4"/>
<evidence type="ECO:0000256" key="4">
    <source>
        <dbReference type="ARBA" id="ARBA00012900"/>
    </source>
</evidence>
<keyword evidence="9" id="KW-0156">Chromatin regulator</keyword>
<feature type="domain" description="PHD-type" evidence="20">
    <location>
        <begin position="1764"/>
        <end position="1879"/>
    </location>
</feature>
<evidence type="ECO:0000256" key="11">
    <source>
        <dbReference type="ARBA" id="ARBA00023002"/>
    </source>
</evidence>
<reference evidence="21 22" key="1">
    <citation type="journal article" date="2023" name="Sci. Data">
        <title>Genome assembly of the Korean intertidal mud-creeper Batillaria attramentaria.</title>
        <authorList>
            <person name="Patra A.K."/>
            <person name="Ho P.T."/>
            <person name="Jun S."/>
            <person name="Lee S.J."/>
            <person name="Kim Y."/>
            <person name="Won Y.J."/>
        </authorList>
    </citation>
    <scope>NUCLEOTIDE SEQUENCE [LARGE SCALE GENOMIC DNA]</scope>
    <source>
        <strain evidence="21">Wonlab-2016</strain>
    </source>
</reference>
<comment type="catalytic activity">
    <reaction evidence="16">
        <text>N(6),N(6),N(6)-trimethyl-L-lysyl(9)-[histone H3] + 2 2-oxoglutarate + 2 O2 = N(6)-methyl-L-lysyl(9)-[histone H3] + 2 formaldehyde + 2 succinate + 2 CO2</text>
        <dbReference type="Rhea" id="RHEA:60200"/>
        <dbReference type="Rhea" id="RHEA-COMP:15538"/>
        <dbReference type="Rhea" id="RHEA-COMP:15542"/>
        <dbReference type="ChEBI" id="CHEBI:15379"/>
        <dbReference type="ChEBI" id="CHEBI:16526"/>
        <dbReference type="ChEBI" id="CHEBI:16810"/>
        <dbReference type="ChEBI" id="CHEBI:16842"/>
        <dbReference type="ChEBI" id="CHEBI:30031"/>
        <dbReference type="ChEBI" id="CHEBI:61929"/>
        <dbReference type="ChEBI" id="CHEBI:61961"/>
        <dbReference type="EC" id="1.14.11.66"/>
    </reaction>
</comment>
<keyword evidence="5" id="KW-0479">Metal-binding</keyword>
<feature type="compositionally biased region" description="Low complexity" evidence="17">
    <location>
        <begin position="962"/>
        <end position="991"/>
    </location>
</feature>